<dbReference type="Proteomes" id="UP000827092">
    <property type="component" value="Unassembled WGS sequence"/>
</dbReference>
<keyword evidence="2" id="KW-1185">Reference proteome</keyword>
<dbReference type="EMBL" id="JAFNEN010000428">
    <property type="protein sequence ID" value="KAG8183183.1"/>
    <property type="molecule type" value="Genomic_DNA"/>
</dbReference>
<accession>A0AAV6UHC1</accession>
<name>A0AAV6UHC1_9ARAC</name>
<dbReference type="AlphaFoldDB" id="A0AAV6UHC1"/>
<evidence type="ECO:0000313" key="2">
    <source>
        <dbReference type="Proteomes" id="UP000827092"/>
    </source>
</evidence>
<organism evidence="1 2">
    <name type="scientific">Oedothorax gibbosus</name>
    <dbReference type="NCBI Taxonomy" id="931172"/>
    <lineage>
        <taxon>Eukaryota</taxon>
        <taxon>Metazoa</taxon>
        <taxon>Ecdysozoa</taxon>
        <taxon>Arthropoda</taxon>
        <taxon>Chelicerata</taxon>
        <taxon>Arachnida</taxon>
        <taxon>Araneae</taxon>
        <taxon>Araneomorphae</taxon>
        <taxon>Entelegynae</taxon>
        <taxon>Araneoidea</taxon>
        <taxon>Linyphiidae</taxon>
        <taxon>Erigoninae</taxon>
        <taxon>Oedothorax</taxon>
    </lineage>
</organism>
<sequence length="68" mass="7863">MRWSAFPTLRHTPFLWPKVDRKSFFLMGSPRGQRVPLSWSVVYGFLPMVTTGCTRWLRIYLSLAGGCV</sequence>
<proteinExistence type="predicted"/>
<reference evidence="1 2" key="1">
    <citation type="journal article" date="2022" name="Nat. Ecol. Evol.">
        <title>A masculinizing supergene underlies an exaggerated male reproductive morph in a spider.</title>
        <authorList>
            <person name="Hendrickx F."/>
            <person name="De Corte Z."/>
            <person name="Sonet G."/>
            <person name="Van Belleghem S.M."/>
            <person name="Kostlbacher S."/>
            <person name="Vangestel C."/>
        </authorList>
    </citation>
    <scope>NUCLEOTIDE SEQUENCE [LARGE SCALE GENOMIC DNA]</scope>
    <source>
        <strain evidence="1">W744_W776</strain>
    </source>
</reference>
<protein>
    <submittedName>
        <fullName evidence="1">Uncharacterized protein</fullName>
    </submittedName>
</protein>
<gene>
    <name evidence="1" type="ORF">JTE90_016971</name>
</gene>
<evidence type="ECO:0000313" key="1">
    <source>
        <dbReference type="EMBL" id="KAG8183183.1"/>
    </source>
</evidence>
<comment type="caution">
    <text evidence="1">The sequence shown here is derived from an EMBL/GenBank/DDBJ whole genome shotgun (WGS) entry which is preliminary data.</text>
</comment>